<gene>
    <name evidence="3" type="ORF">CLEP1334_LOCUS30262</name>
</gene>
<organism evidence="3">
    <name type="scientific">Calcidiscus leptoporus</name>
    <dbReference type="NCBI Taxonomy" id="127549"/>
    <lineage>
        <taxon>Eukaryota</taxon>
        <taxon>Haptista</taxon>
        <taxon>Haptophyta</taxon>
        <taxon>Prymnesiophyceae</taxon>
        <taxon>Coccolithales</taxon>
        <taxon>Calcidiscaceae</taxon>
        <taxon>Calcidiscus</taxon>
    </lineage>
</organism>
<dbReference type="GO" id="GO:0035556">
    <property type="term" value="P:intracellular signal transduction"/>
    <property type="evidence" value="ECO:0007669"/>
    <property type="project" value="InterPro"/>
</dbReference>
<dbReference type="SUPFAM" id="SSF89837">
    <property type="entry name" value="Doublecortin (DC)"/>
    <property type="match status" value="1"/>
</dbReference>
<evidence type="ECO:0000313" key="3">
    <source>
        <dbReference type="EMBL" id="CAD8554970.1"/>
    </source>
</evidence>
<feature type="region of interest" description="Disordered" evidence="1">
    <location>
        <begin position="1"/>
        <end position="22"/>
    </location>
</feature>
<accession>A0A7S0P7A8</accession>
<dbReference type="InterPro" id="IPR036572">
    <property type="entry name" value="Doublecortin_dom_sf"/>
</dbReference>
<evidence type="ECO:0000256" key="2">
    <source>
        <dbReference type="SAM" id="Phobius"/>
    </source>
</evidence>
<dbReference type="EMBL" id="HBER01060717">
    <property type="protein sequence ID" value="CAD8554970.1"/>
    <property type="molecule type" value="Transcribed_RNA"/>
</dbReference>
<keyword evidence="2" id="KW-0812">Transmembrane</keyword>
<keyword evidence="2" id="KW-0472">Membrane</keyword>
<sequence>MRKVLSEPAMGKRLSRAQRHESSPFRLKEAGCGASGMPRFLSLPVLVAIGLLSLVCSSVFGIALLLRHTDQFYPSVRQQLPGFRHRQIGMKKLSASLQHQADQEAMLGASPALVSSHLPERKLLEEDIRTIHLSVEGDTDFFSWVRYVVKSPDKIAWGDFVQGVQERLQLDSIDRIETRNGEEIISTQDILNNDHLVVHSYHMHSRLDTS</sequence>
<dbReference type="AlphaFoldDB" id="A0A7S0P7A8"/>
<protein>
    <submittedName>
        <fullName evidence="3">Uncharacterized protein</fullName>
    </submittedName>
</protein>
<evidence type="ECO:0000256" key="1">
    <source>
        <dbReference type="SAM" id="MobiDB-lite"/>
    </source>
</evidence>
<feature type="transmembrane region" description="Helical" evidence="2">
    <location>
        <begin position="45"/>
        <end position="66"/>
    </location>
</feature>
<keyword evidence="2" id="KW-1133">Transmembrane helix</keyword>
<reference evidence="3" key="1">
    <citation type="submission" date="2021-01" db="EMBL/GenBank/DDBJ databases">
        <authorList>
            <person name="Corre E."/>
            <person name="Pelletier E."/>
            <person name="Niang G."/>
            <person name="Scheremetjew M."/>
            <person name="Finn R."/>
            <person name="Kale V."/>
            <person name="Holt S."/>
            <person name="Cochrane G."/>
            <person name="Meng A."/>
            <person name="Brown T."/>
            <person name="Cohen L."/>
        </authorList>
    </citation>
    <scope>NUCLEOTIDE SEQUENCE</scope>
    <source>
        <strain evidence="3">RCC1130</strain>
    </source>
</reference>
<proteinExistence type="predicted"/>
<name>A0A7S0P7A8_9EUKA</name>